<accession>A0A1Q9DIK3</accession>
<reference evidence="1 2" key="1">
    <citation type="submission" date="2016-02" db="EMBL/GenBank/DDBJ databases">
        <title>Genome analysis of coral dinoflagellate symbionts highlights evolutionary adaptations to a symbiotic lifestyle.</title>
        <authorList>
            <person name="Aranda M."/>
            <person name="Li Y."/>
            <person name="Liew Y.J."/>
            <person name="Baumgarten S."/>
            <person name="Simakov O."/>
            <person name="Wilson M."/>
            <person name="Piel J."/>
            <person name="Ashoor H."/>
            <person name="Bougouffa S."/>
            <person name="Bajic V.B."/>
            <person name="Ryu T."/>
            <person name="Ravasi T."/>
            <person name="Bayer T."/>
            <person name="Micklem G."/>
            <person name="Kim H."/>
            <person name="Bhak J."/>
            <person name="Lajeunesse T.C."/>
            <person name="Voolstra C.R."/>
        </authorList>
    </citation>
    <scope>NUCLEOTIDE SEQUENCE [LARGE SCALE GENOMIC DNA]</scope>
    <source>
        <strain evidence="1 2">CCMP2467</strain>
    </source>
</reference>
<keyword evidence="2" id="KW-1185">Reference proteome</keyword>
<name>A0A1Q9DIK3_SYMMI</name>
<proteinExistence type="predicted"/>
<evidence type="ECO:0000313" key="2">
    <source>
        <dbReference type="Proteomes" id="UP000186817"/>
    </source>
</evidence>
<organism evidence="1 2">
    <name type="scientific">Symbiodinium microadriaticum</name>
    <name type="common">Dinoflagellate</name>
    <name type="synonym">Zooxanthella microadriatica</name>
    <dbReference type="NCBI Taxonomy" id="2951"/>
    <lineage>
        <taxon>Eukaryota</taxon>
        <taxon>Sar</taxon>
        <taxon>Alveolata</taxon>
        <taxon>Dinophyceae</taxon>
        <taxon>Suessiales</taxon>
        <taxon>Symbiodiniaceae</taxon>
        <taxon>Symbiodinium</taxon>
    </lineage>
</organism>
<dbReference type="Proteomes" id="UP000186817">
    <property type="component" value="Unassembled WGS sequence"/>
</dbReference>
<dbReference type="EMBL" id="LSRX01000520">
    <property type="protein sequence ID" value="OLP94978.1"/>
    <property type="molecule type" value="Genomic_DNA"/>
</dbReference>
<evidence type="ECO:0000313" key="1">
    <source>
        <dbReference type="EMBL" id="OLP94978.1"/>
    </source>
</evidence>
<comment type="caution">
    <text evidence="1">The sequence shown here is derived from an EMBL/GenBank/DDBJ whole genome shotgun (WGS) entry which is preliminary data.</text>
</comment>
<gene>
    <name evidence="1" type="ORF">AK812_SmicGene22957</name>
</gene>
<protein>
    <submittedName>
        <fullName evidence="1">Uncharacterized protein</fullName>
    </submittedName>
</protein>
<sequence>MVSTLNEVIRRVNEANGSSRNCQLNCVITTDDSIDGRTFSVEQAEIDNMAAFDARLSLDELYYWVHLDCYKHSAPSFAFAKHTLVPIEYAAAFPTTLSLLDGDGKEQDIVVRAGRIVRETEESRPLRDTWITTVIVPAGSIVRLEQ</sequence>
<dbReference type="AlphaFoldDB" id="A0A1Q9DIK3"/>